<organism evidence="1 2">
    <name type="scientific">Brumicola blandensis</name>
    <dbReference type="NCBI Taxonomy" id="3075611"/>
    <lineage>
        <taxon>Bacteria</taxon>
        <taxon>Pseudomonadati</taxon>
        <taxon>Pseudomonadota</taxon>
        <taxon>Gammaproteobacteria</taxon>
        <taxon>Alteromonadales</taxon>
        <taxon>Alteromonadaceae</taxon>
        <taxon>Brumicola</taxon>
    </lineage>
</organism>
<dbReference type="Pfam" id="PF13738">
    <property type="entry name" value="Pyr_redox_3"/>
    <property type="match status" value="1"/>
</dbReference>
<sequence length="497" mass="56235">MHSVVIIGTGFGAISAAIALQKRNIIDFVMLERRSFAGGTWLQNAYPGAAVDVQSPLYSVSGEPYPWSHLFAKQNELADYTEALIAKFLLSKHIRLNSEVIESRWQNDHWQITTADKNVVHAKIVINATGPLSTPVVPDFKGLDKFEGQHFHTNDWQHDVDIAGKTVAVIGSGASAVQVIPAIVEKVKKLHVVQRTPHWLLSRLDWAFPSWLAKILAFKPLYTLIRWCIYWSLELRVIAFKYSPFLLKMLGYYPAMRHLKKQVGDPELRQKLTPDFTIGCKRIIVSNTYYPALQHRNTVLHDASDSLQHFTKTGIVFEHSGEQAIDVVVFATGYDAADSMISYSVIGKGGVSLQEQWQDFPRAYLGTTMPNFPNYFVVTGPNTGIGHTSAIFVIESQMKYIMQCIEKIQDEKLQSIEPTIQAEQDYTQMVHQEMEKTVWKTGGCSSWYQNKQGKVIAMFPGFSFVYRQMCKKFKDKHHVFVLQNSTPEQPTSKKTAG</sequence>
<keyword evidence="1" id="KW-0560">Oxidoreductase</keyword>
<dbReference type="Proteomes" id="UP001249020">
    <property type="component" value="Unassembled WGS sequence"/>
</dbReference>
<dbReference type="Gene3D" id="3.50.50.60">
    <property type="entry name" value="FAD/NAD(P)-binding domain"/>
    <property type="match status" value="2"/>
</dbReference>
<dbReference type="EC" id="1.14.13.-" evidence="1"/>
<accession>A0AAW8R2A7</accession>
<gene>
    <name evidence="1" type="ORF">RM544_12985</name>
</gene>
<protein>
    <submittedName>
        <fullName evidence="1">NAD(P)/FAD-dependent oxidoreductase</fullName>
        <ecNumber evidence="1">1.14.13.-</ecNumber>
    </submittedName>
</protein>
<dbReference type="PANTHER" id="PTHR42877">
    <property type="entry name" value="L-ORNITHINE N(5)-MONOOXYGENASE-RELATED"/>
    <property type="match status" value="1"/>
</dbReference>
<dbReference type="EMBL" id="JAVRIE010000005">
    <property type="protein sequence ID" value="MDT0583456.1"/>
    <property type="molecule type" value="Genomic_DNA"/>
</dbReference>
<name>A0AAW8R2A7_9ALTE</name>
<evidence type="ECO:0000313" key="1">
    <source>
        <dbReference type="EMBL" id="MDT0583456.1"/>
    </source>
</evidence>
<comment type="caution">
    <text evidence="1">The sequence shown here is derived from an EMBL/GenBank/DDBJ whole genome shotgun (WGS) entry which is preliminary data.</text>
</comment>
<evidence type="ECO:0000313" key="2">
    <source>
        <dbReference type="Proteomes" id="UP001249020"/>
    </source>
</evidence>
<dbReference type="PRINTS" id="PR00469">
    <property type="entry name" value="PNDRDTASEII"/>
</dbReference>
<dbReference type="InterPro" id="IPR036188">
    <property type="entry name" value="FAD/NAD-bd_sf"/>
</dbReference>
<dbReference type="RefSeq" id="WP_311362226.1">
    <property type="nucleotide sequence ID" value="NZ_JAVRIE010000005.1"/>
</dbReference>
<keyword evidence="2" id="KW-1185">Reference proteome</keyword>
<dbReference type="SUPFAM" id="SSF51905">
    <property type="entry name" value="FAD/NAD(P)-binding domain"/>
    <property type="match status" value="2"/>
</dbReference>
<proteinExistence type="predicted"/>
<dbReference type="InterPro" id="IPR051209">
    <property type="entry name" value="FAD-bind_Monooxygenase_sf"/>
</dbReference>
<dbReference type="PANTHER" id="PTHR42877:SF4">
    <property type="entry name" value="FAD_NAD(P)-BINDING DOMAIN-CONTAINING PROTEIN-RELATED"/>
    <property type="match status" value="1"/>
</dbReference>
<dbReference type="GO" id="GO:0016491">
    <property type="term" value="F:oxidoreductase activity"/>
    <property type="evidence" value="ECO:0007669"/>
    <property type="project" value="UniProtKB-KW"/>
</dbReference>
<dbReference type="AlphaFoldDB" id="A0AAW8R2A7"/>
<reference evidence="1 2" key="1">
    <citation type="submission" date="2023-09" db="EMBL/GenBank/DDBJ databases">
        <authorList>
            <person name="Rey-Velasco X."/>
        </authorList>
    </citation>
    <scope>NUCLEOTIDE SEQUENCE [LARGE SCALE GENOMIC DNA]</scope>
    <source>
        <strain evidence="1 2">W409</strain>
    </source>
</reference>